<keyword evidence="2" id="KW-0863">Zinc-finger</keyword>
<dbReference type="GO" id="GO:0008270">
    <property type="term" value="F:zinc ion binding"/>
    <property type="evidence" value="ECO:0007669"/>
    <property type="project" value="UniProtKB-KW"/>
</dbReference>
<sequence length="599" mass="68402">MAEIHDGYRYIIQRRRNNNIFFMCAARIPTLCTGRGIKTGNIFRLTRQHNHAPNHSLEEVVAFSRHLRRVCTSQIANTFDIYESLSQMYPQASRTMAWRSQQLNMRRWQRNFMNTLPRILSLTHLKLCFQNRIEFENLTNHSRGSLQVKFRTNFEERRTTVIMGDSELAERFNPNSKMFIATTNVILPAGLDATDMLIVVLIHRNHAFGISWAFLPDKSETSFNAAVEIICSQIAPEVNPNTIYYDYEQRLNDSLTANVPGANLKGTFLAYADIVIGRAIELNVNFADENILIIFKRLLAISLLPAANIPEGFLWLKANIPEVYVPAFEELFQYYQQSWINSMGPENFSFYNDFDSFNDSMKNHIQNLTNFLGNNSSIWNCLRVLLNQRIRSHSDFQSLNNNGRITCTPRCRSLVSTRKLRRLWELFSAECMDYHLFFATASGILTPFVNDAIHNGVRIINDLRLYQENNVEVNVDLPNQNRGAHYVGQLVFEELVVDDVRFLNHRIPRVGIVANVLIDNNEDGNDVNQEANAEVADNAHNDHIRQEAANDGGDNPQNAEAAHVDEDDNDEIQLIIPNNGPVENAGVAVGIVPDDRGNI</sequence>
<dbReference type="AlphaFoldDB" id="A0AAV7ICC1"/>
<dbReference type="Pfam" id="PF04500">
    <property type="entry name" value="FLYWCH"/>
    <property type="match status" value="1"/>
</dbReference>
<dbReference type="InterPro" id="IPR007588">
    <property type="entry name" value="Znf_FLYWCH"/>
</dbReference>
<feature type="domain" description="FLYWCH-type" evidence="4">
    <location>
        <begin position="4"/>
        <end position="51"/>
    </location>
</feature>
<gene>
    <name evidence="5" type="ORF">KQX54_009352</name>
</gene>
<evidence type="ECO:0000256" key="2">
    <source>
        <dbReference type="ARBA" id="ARBA00022771"/>
    </source>
</evidence>
<reference evidence="5 6" key="1">
    <citation type="journal article" date="2021" name="J. Hered.">
        <title>A chromosome-level genome assembly of the parasitoid wasp, Cotesia glomerata (Hymenoptera: Braconidae).</title>
        <authorList>
            <person name="Pinto B.J."/>
            <person name="Weis J.J."/>
            <person name="Gamble T."/>
            <person name="Ode P.J."/>
            <person name="Paul R."/>
            <person name="Zaspel J.M."/>
        </authorList>
    </citation>
    <scope>NUCLEOTIDE SEQUENCE [LARGE SCALE GENOMIC DNA]</scope>
    <source>
        <strain evidence="5">CgM1</strain>
    </source>
</reference>
<evidence type="ECO:0000256" key="1">
    <source>
        <dbReference type="ARBA" id="ARBA00022723"/>
    </source>
</evidence>
<evidence type="ECO:0000256" key="3">
    <source>
        <dbReference type="ARBA" id="ARBA00022833"/>
    </source>
</evidence>
<accession>A0AAV7ICC1</accession>
<proteinExistence type="predicted"/>
<evidence type="ECO:0000313" key="6">
    <source>
        <dbReference type="Proteomes" id="UP000826195"/>
    </source>
</evidence>
<dbReference type="EMBL" id="JAHXZJ010000747">
    <property type="protein sequence ID" value="KAH0557624.1"/>
    <property type="molecule type" value="Genomic_DNA"/>
</dbReference>
<organism evidence="5 6">
    <name type="scientific">Cotesia glomerata</name>
    <name type="common">Lepidopteran parasitic wasp</name>
    <name type="synonym">Apanteles glomeratus</name>
    <dbReference type="NCBI Taxonomy" id="32391"/>
    <lineage>
        <taxon>Eukaryota</taxon>
        <taxon>Metazoa</taxon>
        <taxon>Ecdysozoa</taxon>
        <taxon>Arthropoda</taxon>
        <taxon>Hexapoda</taxon>
        <taxon>Insecta</taxon>
        <taxon>Pterygota</taxon>
        <taxon>Neoptera</taxon>
        <taxon>Endopterygota</taxon>
        <taxon>Hymenoptera</taxon>
        <taxon>Apocrita</taxon>
        <taxon>Ichneumonoidea</taxon>
        <taxon>Braconidae</taxon>
        <taxon>Microgastrinae</taxon>
        <taxon>Cotesia</taxon>
    </lineage>
</organism>
<evidence type="ECO:0000259" key="4">
    <source>
        <dbReference type="Pfam" id="PF04500"/>
    </source>
</evidence>
<keyword evidence="3" id="KW-0862">Zinc</keyword>
<protein>
    <recommendedName>
        <fullName evidence="4">FLYWCH-type domain-containing protein</fullName>
    </recommendedName>
</protein>
<dbReference type="Gene3D" id="2.20.25.240">
    <property type="match status" value="1"/>
</dbReference>
<comment type="caution">
    <text evidence="5">The sequence shown here is derived from an EMBL/GenBank/DDBJ whole genome shotgun (WGS) entry which is preliminary data.</text>
</comment>
<keyword evidence="6" id="KW-1185">Reference proteome</keyword>
<evidence type="ECO:0000313" key="5">
    <source>
        <dbReference type="EMBL" id="KAH0557624.1"/>
    </source>
</evidence>
<keyword evidence="1" id="KW-0479">Metal-binding</keyword>
<name>A0AAV7ICC1_COTGL</name>
<dbReference type="Proteomes" id="UP000826195">
    <property type="component" value="Unassembled WGS sequence"/>
</dbReference>